<accession>A0ABY9ZP87</accession>
<dbReference type="Proteomes" id="UP001303001">
    <property type="component" value="Chromosome"/>
</dbReference>
<dbReference type="EMBL" id="CP134876">
    <property type="protein sequence ID" value="WNM37044.1"/>
    <property type="molecule type" value="Genomic_DNA"/>
</dbReference>
<evidence type="ECO:0000259" key="1">
    <source>
        <dbReference type="Pfam" id="PF09509"/>
    </source>
</evidence>
<organism evidence="2 3">
    <name type="scientific">Micromonospora halotolerans</name>
    <dbReference type="NCBI Taxonomy" id="709879"/>
    <lineage>
        <taxon>Bacteria</taxon>
        <taxon>Bacillati</taxon>
        <taxon>Actinomycetota</taxon>
        <taxon>Actinomycetes</taxon>
        <taxon>Micromonosporales</taxon>
        <taxon>Micromonosporaceae</taxon>
        <taxon>Micromonospora</taxon>
    </lineage>
</organism>
<reference evidence="2 3" key="1">
    <citation type="submission" date="2023-09" db="EMBL/GenBank/DDBJ databases">
        <title>Micromonospora halotolerans DSM 45598 genome sequence.</title>
        <authorList>
            <person name="Mo P."/>
        </authorList>
    </citation>
    <scope>NUCLEOTIDE SEQUENCE [LARGE SCALE GENOMIC DNA]</scope>
    <source>
        <strain evidence="2 3">DSM 45598</strain>
    </source>
</reference>
<dbReference type="NCBIfam" id="TIGR02391">
    <property type="entry name" value="hypoth_ymh"/>
    <property type="match status" value="1"/>
</dbReference>
<name>A0ABY9ZP87_9ACTN</name>
<dbReference type="RefSeq" id="WP_313718580.1">
    <property type="nucleotide sequence ID" value="NZ_CP134876.1"/>
</dbReference>
<dbReference type="Pfam" id="PF09509">
    <property type="entry name" value="Hypoth_Ymh"/>
    <property type="match status" value="1"/>
</dbReference>
<proteinExistence type="predicted"/>
<sequence length="259" mass="29130">MNIDWCITELSAYIELADKYESKAFTARGDYVGDRALKPLADELREREPIIQRILNAVQPGLGKQQLIRRGAYGLYTSKGRDAAKYALGYLKRRAEVEANLRSPAPRMSADRLHPWVWQAARTLWETKHYREAVQAASTSLNAHLQELTGRRDVFDSDLITQCFSASDPEPGKPRLRWPGEPTDAEYKAMQSGLRALGQGAFMTIRNRATHDLEELGEHEALERLATLSLLCRWIERCSLVSAPVPEDHRTSAAQALGA</sequence>
<evidence type="ECO:0000313" key="3">
    <source>
        <dbReference type="Proteomes" id="UP001303001"/>
    </source>
</evidence>
<feature type="domain" description="Conserved hypothetical protein CHP02391" evidence="1">
    <location>
        <begin position="112"/>
        <end position="235"/>
    </location>
</feature>
<keyword evidence="3" id="KW-1185">Reference proteome</keyword>
<dbReference type="InterPro" id="IPR012654">
    <property type="entry name" value="CHP02391"/>
</dbReference>
<protein>
    <submittedName>
        <fullName evidence="2">TIGR02391 family protein</fullName>
    </submittedName>
</protein>
<evidence type="ECO:0000313" key="2">
    <source>
        <dbReference type="EMBL" id="WNM37044.1"/>
    </source>
</evidence>
<gene>
    <name evidence="2" type="ORF">RMN56_17790</name>
</gene>